<sequence>MNGLHVVFKVGDGIYALSAEEVLQLEAFEGVTPVPGAPHHVAGVVQSRGRVVPVVDLRARFRLPAIERTMDSRIILVTVEDRVVGLLVDSAREVITLPPSEITAPPRLVAERSDGFVRSVARASGRLLMLIDTRNVIGGEPLQ</sequence>
<name>A0A0K1E697_CHOCO</name>
<dbReference type="InterPro" id="IPR039315">
    <property type="entry name" value="CheW"/>
</dbReference>
<proteinExistence type="predicted"/>
<dbReference type="OrthoDB" id="9790406at2"/>
<dbReference type="GO" id="GO:0005829">
    <property type="term" value="C:cytosol"/>
    <property type="evidence" value="ECO:0007669"/>
    <property type="project" value="TreeGrafter"/>
</dbReference>
<dbReference type="KEGG" id="ccro:CMC5_003210"/>
<evidence type="ECO:0000313" key="2">
    <source>
        <dbReference type="EMBL" id="AKT36207.1"/>
    </source>
</evidence>
<dbReference type="Gene3D" id="2.30.30.40">
    <property type="entry name" value="SH3 Domains"/>
    <property type="match status" value="1"/>
</dbReference>
<dbReference type="GO" id="GO:0006935">
    <property type="term" value="P:chemotaxis"/>
    <property type="evidence" value="ECO:0007669"/>
    <property type="project" value="InterPro"/>
</dbReference>
<gene>
    <name evidence="2" type="primary">cheW</name>
    <name evidence="2" type="ORF">CMC5_003210</name>
</gene>
<evidence type="ECO:0000313" key="3">
    <source>
        <dbReference type="Proteomes" id="UP000067626"/>
    </source>
</evidence>
<reference evidence="2 3" key="1">
    <citation type="submission" date="2015-07" db="EMBL/GenBank/DDBJ databases">
        <title>Genome analysis of myxobacterium Chondromyces crocatus Cm c5 reveals a high potential for natural compound synthesis and the genetic basis for the loss of fruiting body formation.</title>
        <authorList>
            <person name="Zaburannyi N."/>
            <person name="Bunk B."/>
            <person name="Maier J."/>
            <person name="Overmann J."/>
            <person name="Mueller R."/>
        </authorList>
    </citation>
    <scope>NUCLEOTIDE SEQUENCE [LARGE SCALE GENOMIC DNA]</scope>
    <source>
        <strain evidence="2 3">Cm c5</strain>
    </source>
</reference>
<dbReference type="InterPro" id="IPR036061">
    <property type="entry name" value="CheW-like_dom_sf"/>
</dbReference>
<dbReference type="SMART" id="SM00260">
    <property type="entry name" value="CheW"/>
    <property type="match status" value="1"/>
</dbReference>
<feature type="domain" description="CheW-like" evidence="1">
    <location>
        <begin position="2"/>
        <end position="142"/>
    </location>
</feature>
<dbReference type="Pfam" id="PF01584">
    <property type="entry name" value="CheW"/>
    <property type="match status" value="1"/>
</dbReference>
<protein>
    <submittedName>
        <fullName evidence="2">Chemotaxis protein CheW</fullName>
    </submittedName>
</protein>
<organism evidence="2 3">
    <name type="scientific">Chondromyces crocatus</name>
    <dbReference type="NCBI Taxonomy" id="52"/>
    <lineage>
        <taxon>Bacteria</taxon>
        <taxon>Pseudomonadati</taxon>
        <taxon>Myxococcota</taxon>
        <taxon>Polyangia</taxon>
        <taxon>Polyangiales</taxon>
        <taxon>Polyangiaceae</taxon>
        <taxon>Chondromyces</taxon>
    </lineage>
</organism>
<accession>A0A0K1E697</accession>
<dbReference type="Proteomes" id="UP000067626">
    <property type="component" value="Chromosome"/>
</dbReference>
<dbReference type="PANTHER" id="PTHR22617">
    <property type="entry name" value="CHEMOTAXIS SENSOR HISTIDINE KINASE-RELATED"/>
    <property type="match status" value="1"/>
</dbReference>
<dbReference type="STRING" id="52.CMC5_003210"/>
<dbReference type="PROSITE" id="PS50851">
    <property type="entry name" value="CHEW"/>
    <property type="match status" value="1"/>
</dbReference>
<dbReference type="RefSeq" id="WP_050428762.1">
    <property type="nucleotide sequence ID" value="NZ_CP012159.1"/>
</dbReference>
<keyword evidence="3" id="KW-1185">Reference proteome</keyword>
<dbReference type="Gene3D" id="2.40.50.180">
    <property type="entry name" value="CheA-289, Domain 4"/>
    <property type="match status" value="1"/>
</dbReference>
<dbReference type="InterPro" id="IPR002545">
    <property type="entry name" value="CheW-lke_dom"/>
</dbReference>
<dbReference type="AlphaFoldDB" id="A0A0K1E697"/>
<evidence type="ECO:0000259" key="1">
    <source>
        <dbReference type="PROSITE" id="PS50851"/>
    </source>
</evidence>
<dbReference type="SUPFAM" id="SSF50341">
    <property type="entry name" value="CheW-like"/>
    <property type="match status" value="1"/>
</dbReference>
<dbReference type="GO" id="GO:0007165">
    <property type="term" value="P:signal transduction"/>
    <property type="evidence" value="ECO:0007669"/>
    <property type="project" value="InterPro"/>
</dbReference>
<dbReference type="PANTHER" id="PTHR22617:SF23">
    <property type="entry name" value="CHEMOTAXIS PROTEIN CHEW"/>
    <property type="match status" value="1"/>
</dbReference>
<dbReference type="EMBL" id="CP012159">
    <property type="protein sequence ID" value="AKT36207.1"/>
    <property type="molecule type" value="Genomic_DNA"/>
</dbReference>